<feature type="domain" description="PROP1-like PPR" evidence="4">
    <location>
        <begin position="415"/>
        <end position="588"/>
    </location>
</feature>
<evidence type="ECO:0000259" key="4">
    <source>
        <dbReference type="Pfam" id="PF17177"/>
    </source>
</evidence>
<keyword evidence="6" id="KW-1185">Reference proteome</keyword>
<feature type="compositionally biased region" description="Basic and acidic residues" evidence="3">
    <location>
        <begin position="7"/>
        <end position="16"/>
    </location>
</feature>
<dbReference type="InterPro" id="IPR033443">
    <property type="entry name" value="PROP1-like_PPR_dom"/>
</dbReference>
<dbReference type="PANTHER" id="PTHR47447:SF17">
    <property type="entry name" value="OS12G0638900 PROTEIN"/>
    <property type="match status" value="1"/>
</dbReference>
<dbReference type="PROSITE" id="PS51375">
    <property type="entry name" value="PPR"/>
    <property type="match status" value="6"/>
</dbReference>
<evidence type="ECO:0000256" key="2">
    <source>
        <dbReference type="PROSITE-ProRule" id="PRU00708"/>
    </source>
</evidence>
<feature type="repeat" description="PPR" evidence="2">
    <location>
        <begin position="269"/>
        <end position="303"/>
    </location>
</feature>
<sequence length="1245" mass="137941">MKGKLKASNEEKDKGSKTRAQPTLLPPLPLPMVEVLPKAWRRRKRKRVEDDKCWYAPYSPPPSTAAYITLPLHPLLRIPLLLLHLLLLLAPYTTAFVHPTRSSFGALSCSPHNPTQGPTFATKSVITKRPRQNGPQFSPFTFPFGSTCLRVGLQAQGTEVSRDIIAVARSKADLFEDLQSHARRKEAFETLWNSDFEFSESEYQDLLKACFRLGYVNPFNDLVDEIQRLNVPIALETWTACIYIASSQDFFRLGIACLKRMVHWGVRPDSKAINQVMACCEKKGRGEEAMRLFLFMRDHGVEVPPLTYWALASLLSCGGRWEDFKIVEEDLRKRDFPESIKERFYSTAVVARSGARDWKGSLDMLRRMRECGAVPSIRGFTTALSTCMAAGAYQAVRDFVEEVQGWAIFDLDVATYNVVINSYASERDLEGALAWFEKIYEAGLRPSLISYSTIFKVCASTKRGDLALTFLDRLVREEDLQPSLVTLNHALQALTASQEHFDDARRLLETMEARFGVAPNASTYTSLLRAASEKGDARLALELYHRMKDVAVLAPEPRSIWEVTVACTKSRFFEPLEELVDDLMALSEKVLAGDRQDHVGPAGGAVASVPALPGTSEGGGSGEGALGGGVPPPNSSRKYDPTRSLLYAYSALMSGLEKAGEGELALRLHAHMQAQGLEADTATIVRLLEALNKGRMPERSLKIWSDLEGRREDVRRNVNVTNAVLSAMAAVDPLAAVEFFHDMRDRDQVDDRSYTYAFTAYDNLGDITGVQRLWEEMRVRGLTFDRVSYGSLLRALAHAGEVKQAMEGLRHSENVGVPLNNYTIALTLIGCKRTRQWSTALSMLRELRDERGLSLNVVCYNSVLTVCNAAGQWRACLRLLEEMGEHQVEIDYTSLRVTLNALASAGRYNEVVSLYRRHEELDGVLARKLDTFAFRLIANAFIKVDPVAAVSMIKKHVQRFSGGAVRSGAGDVPVGSSQPGRHQYHRSSAGSPARQFRRGQEQSTALVDSRLYKSLITALGHKGEWEQAVQVLQALEPPLRDISTISATASALLRSEQYSRARDLLLEAEETVPGAQFDGVADSLGLQAAYMAEDYAQAGLYLDRLIQAGNHGNSSANFGFCLLAKQGKWQELSTLLLDISRLQEEHGRRYIVSRTTLETFANLTSWTLDSEAPGGMVKSLNAEGSEGEMEHVEPAVLANIMETVCKMSEAGNLENATLGFAGTQSGMNSQTFAELTKEKSVQQVG</sequence>
<dbReference type="InterPro" id="IPR002885">
    <property type="entry name" value="PPR_rpt"/>
</dbReference>
<protein>
    <submittedName>
        <fullName evidence="5">Pentatricopeptide repeat-containing protein</fullName>
    </submittedName>
</protein>
<feature type="compositionally biased region" description="Gly residues" evidence="3">
    <location>
        <begin position="616"/>
        <end position="629"/>
    </location>
</feature>
<name>W7TSL2_9STRA</name>
<dbReference type="Proteomes" id="UP000019335">
    <property type="component" value="Chromosome 1"/>
</dbReference>
<gene>
    <name evidence="5" type="ORF">Naga_100003g88</name>
</gene>
<comment type="caution">
    <text evidence="5">The sequence shown here is derived from an EMBL/GenBank/DDBJ whole genome shotgun (WGS) entry which is preliminary data.</text>
</comment>
<feature type="region of interest" description="Disordered" evidence="3">
    <location>
        <begin position="602"/>
        <end position="637"/>
    </location>
</feature>
<dbReference type="PANTHER" id="PTHR47447">
    <property type="entry name" value="OS03G0856100 PROTEIN"/>
    <property type="match status" value="1"/>
</dbReference>
<feature type="repeat" description="PPR" evidence="2">
    <location>
        <begin position="785"/>
        <end position="819"/>
    </location>
</feature>
<feature type="compositionally biased region" description="Polar residues" evidence="3">
    <location>
        <begin position="975"/>
        <end position="990"/>
    </location>
</feature>
<dbReference type="Gene3D" id="1.25.40.10">
    <property type="entry name" value="Tetratricopeptide repeat domain"/>
    <property type="match status" value="5"/>
</dbReference>
<keyword evidence="1" id="KW-0677">Repeat</keyword>
<evidence type="ECO:0000313" key="6">
    <source>
        <dbReference type="Proteomes" id="UP000019335"/>
    </source>
</evidence>
<evidence type="ECO:0000256" key="1">
    <source>
        <dbReference type="ARBA" id="ARBA00022737"/>
    </source>
</evidence>
<feature type="repeat" description="PPR" evidence="2">
    <location>
        <begin position="856"/>
        <end position="890"/>
    </location>
</feature>
<feature type="repeat" description="PPR" evidence="2">
    <location>
        <begin position="520"/>
        <end position="554"/>
    </location>
</feature>
<accession>W7TSL2</accession>
<feature type="region of interest" description="Disordered" evidence="3">
    <location>
        <begin position="964"/>
        <end position="1002"/>
    </location>
</feature>
<dbReference type="Pfam" id="PF17177">
    <property type="entry name" value="PPR_long"/>
    <property type="match status" value="1"/>
</dbReference>
<dbReference type="InterPro" id="IPR011990">
    <property type="entry name" value="TPR-like_helical_dom_sf"/>
</dbReference>
<feature type="compositionally biased region" description="Low complexity" evidence="3">
    <location>
        <begin position="604"/>
        <end position="615"/>
    </location>
</feature>
<dbReference type="EMBL" id="AZIL01000038">
    <property type="protein sequence ID" value="EWM30215.1"/>
    <property type="molecule type" value="Genomic_DNA"/>
</dbReference>
<evidence type="ECO:0000313" key="5">
    <source>
        <dbReference type="EMBL" id="EWM30215.1"/>
    </source>
</evidence>
<dbReference type="Pfam" id="PF01535">
    <property type="entry name" value="PPR"/>
    <property type="match status" value="3"/>
</dbReference>
<feature type="repeat" description="PPR" evidence="2">
    <location>
        <begin position="412"/>
        <end position="446"/>
    </location>
</feature>
<proteinExistence type="predicted"/>
<organism evidence="5 6">
    <name type="scientific">Nannochloropsis gaditana</name>
    <dbReference type="NCBI Taxonomy" id="72520"/>
    <lineage>
        <taxon>Eukaryota</taxon>
        <taxon>Sar</taxon>
        <taxon>Stramenopiles</taxon>
        <taxon>Ochrophyta</taxon>
        <taxon>Eustigmatophyceae</taxon>
        <taxon>Eustigmatales</taxon>
        <taxon>Monodopsidaceae</taxon>
        <taxon>Nannochloropsis</taxon>
    </lineage>
</organism>
<evidence type="ECO:0000256" key="3">
    <source>
        <dbReference type="SAM" id="MobiDB-lite"/>
    </source>
</evidence>
<dbReference type="NCBIfam" id="TIGR00756">
    <property type="entry name" value="PPR"/>
    <property type="match status" value="2"/>
</dbReference>
<feature type="region of interest" description="Disordered" evidence="3">
    <location>
        <begin position="1"/>
        <end position="28"/>
    </location>
</feature>
<dbReference type="Pfam" id="PF13812">
    <property type="entry name" value="PPR_3"/>
    <property type="match status" value="1"/>
</dbReference>
<feature type="repeat" description="PPR" evidence="2">
    <location>
        <begin position="645"/>
        <end position="679"/>
    </location>
</feature>
<dbReference type="AlphaFoldDB" id="W7TSL2"/>
<dbReference type="OrthoDB" id="185373at2759"/>
<reference evidence="5 6" key="1">
    <citation type="journal article" date="2014" name="Mol. Plant">
        <title>Chromosome Scale Genome Assembly and Transcriptome Profiling of Nannochloropsis gaditana in Nitrogen Depletion.</title>
        <authorList>
            <person name="Corteggiani Carpinelli E."/>
            <person name="Telatin A."/>
            <person name="Vitulo N."/>
            <person name="Forcato C."/>
            <person name="D'Angelo M."/>
            <person name="Schiavon R."/>
            <person name="Vezzi A."/>
            <person name="Giacometti G.M."/>
            <person name="Morosinotto T."/>
            <person name="Valle G."/>
        </authorList>
    </citation>
    <scope>NUCLEOTIDE SEQUENCE [LARGE SCALE GENOMIC DNA]</scope>
    <source>
        <strain evidence="5 6">B-31</strain>
    </source>
</reference>